<feature type="transmembrane region" description="Helical" evidence="8">
    <location>
        <begin position="259"/>
        <end position="277"/>
    </location>
</feature>
<organism evidence="10 11">
    <name type="scientific">Arsenicicoccus bolidensis</name>
    <dbReference type="NCBI Taxonomy" id="229480"/>
    <lineage>
        <taxon>Bacteria</taxon>
        <taxon>Bacillati</taxon>
        <taxon>Actinomycetota</taxon>
        <taxon>Actinomycetes</taxon>
        <taxon>Micrococcales</taxon>
        <taxon>Intrasporangiaceae</taxon>
        <taxon>Arsenicicoccus</taxon>
    </lineage>
</organism>
<dbReference type="PANTHER" id="PTHR33908:SF11">
    <property type="entry name" value="MEMBRANE PROTEIN"/>
    <property type="match status" value="1"/>
</dbReference>
<feature type="domain" description="Glycosyltransferase RgtA/B/C/D-like" evidence="9">
    <location>
        <begin position="41"/>
        <end position="202"/>
    </location>
</feature>
<keyword evidence="4" id="KW-0808">Transferase</keyword>
<keyword evidence="6 8" id="KW-1133">Transmembrane helix</keyword>
<name>A0ABS9Q6N7_9MICO</name>
<proteinExistence type="predicted"/>
<evidence type="ECO:0000256" key="3">
    <source>
        <dbReference type="ARBA" id="ARBA00022676"/>
    </source>
</evidence>
<feature type="transmembrane region" description="Helical" evidence="8">
    <location>
        <begin position="62"/>
        <end position="82"/>
    </location>
</feature>
<keyword evidence="5 8" id="KW-0812">Transmembrane</keyword>
<feature type="transmembrane region" description="Helical" evidence="8">
    <location>
        <begin position="141"/>
        <end position="172"/>
    </location>
</feature>
<keyword evidence="3" id="KW-0328">Glycosyltransferase</keyword>
<feature type="transmembrane region" description="Helical" evidence="8">
    <location>
        <begin position="94"/>
        <end position="113"/>
    </location>
</feature>
<evidence type="ECO:0000256" key="6">
    <source>
        <dbReference type="ARBA" id="ARBA00022989"/>
    </source>
</evidence>
<feature type="transmembrane region" description="Helical" evidence="8">
    <location>
        <begin position="316"/>
        <end position="336"/>
    </location>
</feature>
<evidence type="ECO:0000313" key="10">
    <source>
        <dbReference type="EMBL" id="MCG7323535.1"/>
    </source>
</evidence>
<dbReference type="Proteomes" id="UP001521931">
    <property type="component" value="Unassembled WGS sequence"/>
</dbReference>
<keyword evidence="2" id="KW-1003">Cell membrane</keyword>
<evidence type="ECO:0000259" key="9">
    <source>
        <dbReference type="Pfam" id="PF13231"/>
    </source>
</evidence>
<evidence type="ECO:0000256" key="5">
    <source>
        <dbReference type="ARBA" id="ARBA00022692"/>
    </source>
</evidence>
<dbReference type="InterPro" id="IPR038731">
    <property type="entry name" value="RgtA/B/C-like"/>
</dbReference>
<sequence length="475" mass="49715">MPWVATATGVVLLILAPRYGPHRDELYFVVAGHHPQRGYPDQPPLTPLLAAFLHDMAPGSLVALRSVSALLVVLVVWLAADLARAFGASRHGQLLSAVVVVVGPGVLSVGHLLSTSTLDLAVWVGVTRLAVAALGSGDRRWWLAAGLLLGVGLENKTLPAFLALGLVVGLAGSPRFRGHLASPWLWAAALVAVALWAPNLHWQATHGWPQLELGADIRAEDGGLLGAVTLAGFQLLLLGPIGGYLAVRGLGVGLRNRTGLVAPVATAYVVVLAVLLATGGKHYYTLGLLVALAAAGAARSSPALPAPAPGRPRSSWFVWIAAIAGLVPLPSALPVLPAPVYAATPWAAINDDQLNTIGWPTVVAQVRDVVDQQPAGVVVLSQNYGEAGAWSWFTGRPAWSGHNGYADWGPPPESSGPVVLLGDREPDPDLWDGCRLAATLDPGVDNEEFGARVWVCAGPVGSWSRVWPRQRHLSA</sequence>
<comment type="caution">
    <text evidence="10">The sequence shown here is derived from an EMBL/GenBank/DDBJ whole genome shotgun (WGS) entry which is preliminary data.</text>
</comment>
<comment type="subcellular location">
    <subcellularLocation>
        <location evidence="1">Cell membrane</location>
        <topology evidence="1">Multi-pass membrane protein</topology>
    </subcellularLocation>
</comment>
<evidence type="ECO:0000256" key="1">
    <source>
        <dbReference type="ARBA" id="ARBA00004651"/>
    </source>
</evidence>
<gene>
    <name evidence="10" type="ORF">MHL29_16795</name>
</gene>
<reference evidence="10 11" key="1">
    <citation type="submission" date="2022-02" db="EMBL/GenBank/DDBJ databases">
        <title>Uncovering new skin microbiome diversity through culturing and metagenomics.</title>
        <authorList>
            <person name="Conlan S."/>
            <person name="Deming C."/>
            <person name="Nisc Comparative Sequencing Program N."/>
            <person name="Segre J.A."/>
        </authorList>
    </citation>
    <scope>NUCLEOTIDE SEQUENCE [LARGE SCALE GENOMIC DNA]</scope>
    <source>
        <strain evidence="10 11">ACRQZ</strain>
    </source>
</reference>
<dbReference type="EMBL" id="JAKRCV010000082">
    <property type="protein sequence ID" value="MCG7323535.1"/>
    <property type="molecule type" value="Genomic_DNA"/>
</dbReference>
<evidence type="ECO:0000256" key="8">
    <source>
        <dbReference type="SAM" id="Phobius"/>
    </source>
</evidence>
<accession>A0ABS9Q6N7</accession>
<evidence type="ECO:0000256" key="7">
    <source>
        <dbReference type="ARBA" id="ARBA00023136"/>
    </source>
</evidence>
<dbReference type="Pfam" id="PF13231">
    <property type="entry name" value="PMT_2"/>
    <property type="match status" value="1"/>
</dbReference>
<keyword evidence="7 8" id="KW-0472">Membrane</keyword>
<dbReference type="RefSeq" id="WP_239266300.1">
    <property type="nucleotide sequence ID" value="NZ_JAKRCV010000082.1"/>
</dbReference>
<evidence type="ECO:0000256" key="2">
    <source>
        <dbReference type="ARBA" id="ARBA00022475"/>
    </source>
</evidence>
<evidence type="ECO:0000313" key="11">
    <source>
        <dbReference type="Proteomes" id="UP001521931"/>
    </source>
</evidence>
<keyword evidence="11" id="KW-1185">Reference proteome</keyword>
<feature type="transmembrane region" description="Helical" evidence="8">
    <location>
        <begin position="184"/>
        <end position="204"/>
    </location>
</feature>
<evidence type="ECO:0000256" key="4">
    <source>
        <dbReference type="ARBA" id="ARBA00022679"/>
    </source>
</evidence>
<dbReference type="PANTHER" id="PTHR33908">
    <property type="entry name" value="MANNOSYLTRANSFERASE YKCB-RELATED"/>
    <property type="match status" value="1"/>
</dbReference>
<dbReference type="InterPro" id="IPR050297">
    <property type="entry name" value="LipidA_mod_glycosyltrf_83"/>
</dbReference>
<protein>
    <submittedName>
        <fullName evidence="10">Glycosyltransferase family 39 protein</fullName>
    </submittedName>
</protein>
<feature type="transmembrane region" description="Helical" evidence="8">
    <location>
        <begin position="224"/>
        <end position="247"/>
    </location>
</feature>